<dbReference type="EMBL" id="GBXM01061535">
    <property type="protein sequence ID" value="JAH47042.1"/>
    <property type="molecule type" value="Transcribed_RNA"/>
</dbReference>
<sequence>MTPTDSKCIRNIGKSVLSCSLCL</sequence>
<dbReference type="AlphaFoldDB" id="A0A0E9T0L6"/>
<reference evidence="1" key="1">
    <citation type="submission" date="2014-11" db="EMBL/GenBank/DDBJ databases">
        <authorList>
            <person name="Amaro Gonzalez C."/>
        </authorList>
    </citation>
    <scope>NUCLEOTIDE SEQUENCE</scope>
</reference>
<accession>A0A0E9T0L6</accession>
<name>A0A0E9T0L6_ANGAN</name>
<protein>
    <submittedName>
        <fullName evidence="1">Uncharacterized protein</fullName>
    </submittedName>
</protein>
<organism evidence="1">
    <name type="scientific">Anguilla anguilla</name>
    <name type="common">European freshwater eel</name>
    <name type="synonym">Muraena anguilla</name>
    <dbReference type="NCBI Taxonomy" id="7936"/>
    <lineage>
        <taxon>Eukaryota</taxon>
        <taxon>Metazoa</taxon>
        <taxon>Chordata</taxon>
        <taxon>Craniata</taxon>
        <taxon>Vertebrata</taxon>
        <taxon>Euteleostomi</taxon>
        <taxon>Actinopterygii</taxon>
        <taxon>Neopterygii</taxon>
        <taxon>Teleostei</taxon>
        <taxon>Anguilliformes</taxon>
        <taxon>Anguillidae</taxon>
        <taxon>Anguilla</taxon>
    </lineage>
</organism>
<reference evidence="1" key="2">
    <citation type="journal article" date="2015" name="Fish Shellfish Immunol.">
        <title>Early steps in the European eel (Anguilla anguilla)-Vibrio vulnificus interaction in the gills: Role of the RtxA13 toxin.</title>
        <authorList>
            <person name="Callol A."/>
            <person name="Pajuelo D."/>
            <person name="Ebbesson L."/>
            <person name="Teles M."/>
            <person name="MacKenzie S."/>
            <person name="Amaro C."/>
        </authorList>
    </citation>
    <scope>NUCLEOTIDE SEQUENCE</scope>
</reference>
<proteinExistence type="predicted"/>
<evidence type="ECO:0000313" key="1">
    <source>
        <dbReference type="EMBL" id="JAH47042.1"/>
    </source>
</evidence>